<evidence type="ECO:0000313" key="1">
    <source>
        <dbReference type="EMBL" id="PZX52462.1"/>
    </source>
</evidence>
<name>A0A2W7SNY8_9BACT</name>
<dbReference type="Proteomes" id="UP000249115">
    <property type="component" value="Unassembled WGS sequence"/>
</dbReference>
<proteinExistence type="predicted"/>
<sequence>MNNEFKKAVLIALRQREISKVEAKALFRSNGKINLDLSTKSTGTDQSQIKILERVHYLRPYFQNIITLGNGSRP</sequence>
<evidence type="ECO:0000313" key="2">
    <source>
        <dbReference type="Proteomes" id="UP000249115"/>
    </source>
</evidence>
<dbReference type="AlphaFoldDB" id="A0A2W7SNY8"/>
<comment type="caution">
    <text evidence="1">The sequence shown here is derived from an EMBL/GenBank/DDBJ whole genome shotgun (WGS) entry which is preliminary data.</text>
</comment>
<gene>
    <name evidence="1" type="ORF">LV84_03468</name>
</gene>
<dbReference type="EMBL" id="QKZU01000015">
    <property type="protein sequence ID" value="PZX52462.1"/>
    <property type="molecule type" value="Genomic_DNA"/>
</dbReference>
<organism evidence="1 2">
    <name type="scientific">Algoriphagus ratkowskyi</name>
    <dbReference type="NCBI Taxonomy" id="57028"/>
    <lineage>
        <taxon>Bacteria</taxon>
        <taxon>Pseudomonadati</taxon>
        <taxon>Bacteroidota</taxon>
        <taxon>Cytophagia</taxon>
        <taxon>Cytophagales</taxon>
        <taxon>Cyclobacteriaceae</taxon>
        <taxon>Algoriphagus</taxon>
    </lineage>
</organism>
<protein>
    <submittedName>
        <fullName evidence="1">Uncharacterized protein</fullName>
    </submittedName>
</protein>
<reference evidence="1 2" key="1">
    <citation type="submission" date="2018-06" db="EMBL/GenBank/DDBJ databases">
        <title>Genomic Encyclopedia of Archaeal and Bacterial Type Strains, Phase II (KMG-II): from individual species to whole genera.</title>
        <authorList>
            <person name="Goeker M."/>
        </authorList>
    </citation>
    <scope>NUCLEOTIDE SEQUENCE [LARGE SCALE GENOMIC DNA]</scope>
    <source>
        <strain evidence="1 2">DSM 22686</strain>
    </source>
</reference>
<accession>A0A2W7SNY8</accession>